<dbReference type="SUPFAM" id="SSF56645">
    <property type="entry name" value="Acyl-CoA dehydrogenase NM domain-like"/>
    <property type="match status" value="1"/>
</dbReference>
<protein>
    <submittedName>
        <fullName evidence="9">Acyl-CoA dehydrogenase</fullName>
    </submittedName>
</protein>
<dbReference type="GO" id="GO:0003995">
    <property type="term" value="F:acyl-CoA dehydrogenase activity"/>
    <property type="evidence" value="ECO:0007669"/>
    <property type="project" value="InterPro"/>
</dbReference>
<reference evidence="9 10" key="1">
    <citation type="submission" date="2019-05" db="EMBL/GenBank/DDBJ databases">
        <title>Pseudorhodobacter turbinis sp. nov., isolated from the gut of the Korean turban shell.</title>
        <authorList>
            <person name="Jeong Y.-S."/>
            <person name="Kang W.-R."/>
            <person name="Bae J.-W."/>
        </authorList>
    </citation>
    <scope>NUCLEOTIDE SEQUENCE [LARGE SCALE GENOMIC DNA]</scope>
    <source>
        <strain evidence="9 10">S12M18</strain>
        <plasmid evidence="9 10">unnamed1</plasmid>
    </source>
</reference>
<dbReference type="Pfam" id="PF02771">
    <property type="entry name" value="Acyl-CoA_dh_N"/>
    <property type="match status" value="1"/>
</dbReference>
<dbReference type="GO" id="GO:0046359">
    <property type="term" value="P:butyrate catabolic process"/>
    <property type="evidence" value="ECO:0007669"/>
    <property type="project" value="TreeGrafter"/>
</dbReference>
<evidence type="ECO:0000259" key="7">
    <source>
        <dbReference type="Pfam" id="PF02770"/>
    </source>
</evidence>
<dbReference type="InterPro" id="IPR036250">
    <property type="entry name" value="AcylCo_DH-like_C"/>
</dbReference>
<evidence type="ECO:0000313" key="10">
    <source>
        <dbReference type="Proteomes" id="UP000298631"/>
    </source>
</evidence>
<evidence type="ECO:0000259" key="8">
    <source>
        <dbReference type="Pfam" id="PF02771"/>
    </source>
</evidence>
<keyword evidence="5" id="KW-0560">Oxidoreductase</keyword>
<evidence type="ECO:0000256" key="5">
    <source>
        <dbReference type="RuleBase" id="RU362125"/>
    </source>
</evidence>
<dbReference type="Proteomes" id="UP000298631">
    <property type="component" value="Plasmid unnamed1"/>
</dbReference>
<dbReference type="CDD" id="cd00567">
    <property type="entry name" value="ACAD"/>
    <property type="match status" value="1"/>
</dbReference>
<keyword evidence="4 5" id="KW-0274">FAD</keyword>
<dbReference type="GO" id="GO:0033539">
    <property type="term" value="P:fatty acid beta-oxidation using acyl-CoA dehydrogenase"/>
    <property type="evidence" value="ECO:0007669"/>
    <property type="project" value="TreeGrafter"/>
</dbReference>
<sequence length="376" mass="39206">MTLTAAETESLARITTFAQQVIAPNAPDWAGAPAIFEQAAALGLTGIEVPAADGGRGQSYALKAAACEALAAADFGFAMSVVNTHNVAHKLSQCAPPAVKSKYLPALLDGRQTACTALTEKTSGSDFAAIEMRAHKVEGGWRLEGEKRWIINARHASLAIVYAQCAQIGDSRGIGAFVVDLTAPECTRFAQDSEIAQVSTGTGGFALNGVVVPDDHLLLTPGQAFKSILTEINGARTYVAAMCCGMLDAALETVSAYGQTRQSFGKPLAAHQGWRLPVARAETDLAAARALVAAATAQFSSGADAQLLSAQAKIHAVTTCQTHLPHLLHAMGAEGLRPEYPFIRHLGAAQIAGLADGSTEMLLERVAKIARPAPVK</sequence>
<dbReference type="Pfam" id="PF00441">
    <property type="entry name" value="Acyl-CoA_dh_1"/>
    <property type="match status" value="1"/>
</dbReference>
<dbReference type="InterPro" id="IPR009075">
    <property type="entry name" value="AcylCo_DH/oxidase_C"/>
</dbReference>
<dbReference type="Gene3D" id="2.40.110.10">
    <property type="entry name" value="Butyryl-CoA Dehydrogenase, subunit A, domain 2"/>
    <property type="match status" value="1"/>
</dbReference>
<dbReference type="Gene3D" id="1.10.540.10">
    <property type="entry name" value="Acyl-CoA dehydrogenase/oxidase, N-terminal domain"/>
    <property type="match status" value="1"/>
</dbReference>
<feature type="domain" description="Acyl-CoA oxidase/dehydrogenase middle" evidence="7">
    <location>
        <begin position="115"/>
        <end position="188"/>
    </location>
</feature>
<dbReference type="PANTHER" id="PTHR43884:SF12">
    <property type="entry name" value="ISOVALERYL-COA DEHYDROGENASE, MITOCHONDRIAL-RELATED"/>
    <property type="match status" value="1"/>
</dbReference>
<organism evidence="9 10">
    <name type="scientific">Pseudorhodobacter turbinis</name>
    <dbReference type="NCBI Taxonomy" id="2500533"/>
    <lineage>
        <taxon>Bacteria</taxon>
        <taxon>Pseudomonadati</taxon>
        <taxon>Pseudomonadota</taxon>
        <taxon>Alphaproteobacteria</taxon>
        <taxon>Rhodobacterales</taxon>
        <taxon>Paracoccaceae</taxon>
        <taxon>Pseudorhodobacter</taxon>
    </lineage>
</organism>
<dbReference type="AlphaFoldDB" id="A0A4P8EL78"/>
<evidence type="ECO:0000313" key="9">
    <source>
        <dbReference type="EMBL" id="QCO57723.1"/>
    </source>
</evidence>
<dbReference type="RefSeq" id="WP_137195531.1">
    <property type="nucleotide sequence ID" value="NZ_CP039965.1"/>
</dbReference>
<dbReference type="Gene3D" id="1.20.140.10">
    <property type="entry name" value="Butyryl-CoA Dehydrogenase, subunit A, domain 3"/>
    <property type="match status" value="1"/>
</dbReference>
<dbReference type="InterPro" id="IPR013786">
    <property type="entry name" value="AcylCoA_DH/ox_N"/>
</dbReference>
<dbReference type="PROSITE" id="PS00072">
    <property type="entry name" value="ACYL_COA_DH_1"/>
    <property type="match status" value="1"/>
</dbReference>
<keyword evidence="10" id="KW-1185">Reference proteome</keyword>
<geneLocation type="plasmid" evidence="9 10">
    <name>unnamed1</name>
</geneLocation>
<dbReference type="InterPro" id="IPR006089">
    <property type="entry name" value="Acyl-CoA_DH_CS"/>
</dbReference>
<dbReference type="InterPro" id="IPR009100">
    <property type="entry name" value="AcylCoA_DH/oxidase_NM_dom_sf"/>
</dbReference>
<evidence type="ECO:0000256" key="3">
    <source>
        <dbReference type="ARBA" id="ARBA00022630"/>
    </source>
</evidence>
<accession>A0A4P8EL78</accession>
<dbReference type="InterPro" id="IPR037069">
    <property type="entry name" value="AcylCoA_DH/ox_N_sf"/>
</dbReference>
<dbReference type="InterPro" id="IPR046373">
    <property type="entry name" value="Acyl-CoA_Oxase/DH_mid-dom_sf"/>
</dbReference>
<feature type="domain" description="Acyl-CoA dehydrogenase/oxidase C-terminal" evidence="6">
    <location>
        <begin position="225"/>
        <end position="368"/>
    </location>
</feature>
<dbReference type="OrthoDB" id="7337146at2"/>
<comment type="similarity">
    <text evidence="2 5">Belongs to the acyl-CoA dehydrogenase family.</text>
</comment>
<evidence type="ECO:0000256" key="2">
    <source>
        <dbReference type="ARBA" id="ARBA00009347"/>
    </source>
</evidence>
<feature type="domain" description="Acyl-CoA dehydrogenase/oxidase N-terminal" evidence="8">
    <location>
        <begin position="9"/>
        <end position="110"/>
    </location>
</feature>
<keyword evidence="3 5" id="KW-0285">Flavoprotein</keyword>
<proteinExistence type="inferred from homology"/>
<comment type="cofactor">
    <cofactor evidence="1 5">
        <name>FAD</name>
        <dbReference type="ChEBI" id="CHEBI:57692"/>
    </cofactor>
</comment>
<dbReference type="GO" id="GO:0050660">
    <property type="term" value="F:flavin adenine dinucleotide binding"/>
    <property type="evidence" value="ECO:0007669"/>
    <property type="project" value="InterPro"/>
</dbReference>
<dbReference type="InterPro" id="IPR006091">
    <property type="entry name" value="Acyl-CoA_Oxase/DH_mid-dom"/>
</dbReference>
<evidence type="ECO:0000256" key="1">
    <source>
        <dbReference type="ARBA" id="ARBA00001974"/>
    </source>
</evidence>
<keyword evidence="9" id="KW-0614">Plasmid</keyword>
<name>A0A4P8EL78_9RHOB</name>
<dbReference type="PANTHER" id="PTHR43884">
    <property type="entry name" value="ACYL-COA DEHYDROGENASE"/>
    <property type="match status" value="1"/>
</dbReference>
<dbReference type="SUPFAM" id="SSF47203">
    <property type="entry name" value="Acyl-CoA dehydrogenase C-terminal domain-like"/>
    <property type="match status" value="1"/>
</dbReference>
<dbReference type="EMBL" id="CP039965">
    <property type="protein sequence ID" value="QCO57723.1"/>
    <property type="molecule type" value="Genomic_DNA"/>
</dbReference>
<evidence type="ECO:0000259" key="6">
    <source>
        <dbReference type="Pfam" id="PF00441"/>
    </source>
</evidence>
<evidence type="ECO:0000256" key="4">
    <source>
        <dbReference type="ARBA" id="ARBA00022827"/>
    </source>
</evidence>
<gene>
    <name evidence="9" type="ORF">EOK75_18725</name>
</gene>
<dbReference type="Pfam" id="PF02770">
    <property type="entry name" value="Acyl-CoA_dh_M"/>
    <property type="match status" value="1"/>
</dbReference>
<dbReference type="KEGG" id="pseb:EOK75_18725"/>